<dbReference type="EMBL" id="CP022203">
    <property type="protein sequence ID" value="ATB50220.1"/>
    <property type="molecule type" value="Genomic_DNA"/>
</dbReference>
<keyword evidence="3" id="KW-1185">Reference proteome</keyword>
<dbReference type="AlphaFoldDB" id="A0A250K2V7"/>
<accession>A0A250K2V7</accession>
<dbReference type="InterPro" id="IPR007433">
    <property type="entry name" value="DUF481"/>
</dbReference>
<organism evidence="2 3">
    <name type="scientific">Corallococcus macrosporus DSM 14697</name>
    <dbReference type="NCBI Taxonomy" id="1189310"/>
    <lineage>
        <taxon>Bacteria</taxon>
        <taxon>Pseudomonadati</taxon>
        <taxon>Myxococcota</taxon>
        <taxon>Myxococcia</taxon>
        <taxon>Myxococcales</taxon>
        <taxon>Cystobacterineae</taxon>
        <taxon>Myxococcaceae</taxon>
        <taxon>Corallococcus</taxon>
    </lineage>
</organism>
<proteinExistence type="predicted"/>
<dbReference type="Pfam" id="PF04338">
    <property type="entry name" value="DUF481"/>
    <property type="match status" value="1"/>
</dbReference>
<evidence type="ECO:0000313" key="3">
    <source>
        <dbReference type="Proteomes" id="UP000217343"/>
    </source>
</evidence>
<dbReference type="Proteomes" id="UP000217343">
    <property type="component" value="Chromosome"/>
</dbReference>
<reference evidence="2 3" key="1">
    <citation type="submission" date="2017-06" db="EMBL/GenBank/DDBJ databases">
        <title>Sequencing and comparative analysis of myxobacterial genomes.</title>
        <authorList>
            <person name="Rupp O."/>
            <person name="Goesmann A."/>
            <person name="Sogaard-Andersen L."/>
        </authorList>
    </citation>
    <scope>NUCLEOTIDE SEQUENCE [LARGE SCALE GENOMIC DNA]</scope>
    <source>
        <strain evidence="2 3">DSM 14697</strain>
    </source>
</reference>
<evidence type="ECO:0000313" key="2">
    <source>
        <dbReference type="EMBL" id="ATB50220.1"/>
    </source>
</evidence>
<feature type="compositionally biased region" description="Pro residues" evidence="1">
    <location>
        <begin position="18"/>
        <end position="28"/>
    </location>
</feature>
<protein>
    <recommendedName>
        <fullName evidence="4">Salt-induced outer membrane protein</fullName>
    </recommendedName>
</protein>
<name>A0A250K2V7_9BACT</name>
<dbReference type="KEGG" id="mmas:MYMAC_005875"/>
<sequence>MLSAAFLIATSLQAQSPAPAPATPPAPAAPAAEAAPAAPAAPAASAASLTAEERAAAAAERAAIAAERAAEASARAAEAAERVAAATAPAAPASADAPATDKKKGEWDVTVGLGLISLTGNASTLTVSGLASAQRTTDHWIYAIKSFGSYGRSRPPEVEGQAAESQVVALNAGVELRGDRRFTEVISGYLLAGAEADHVKSVESRTYGEGGMGVLWWDEKKEKGRESYLRTDAAFRYANETRFQFYPTRMDLPDVDLGGPRFGAVFRYGLAQNVLFKEDVEVLVSVIGDSRMLFNSQTQLSVGLTKQLSLGASFLIKHDSAPPPGKVPTDTALALNFEVML</sequence>
<evidence type="ECO:0008006" key="4">
    <source>
        <dbReference type="Google" id="ProtNLM"/>
    </source>
</evidence>
<dbReference type="OrthoDB" id="5496507at2"/>
<evidence type="ECO:0000256" key="1">
    <source>
        <dbReference type="SAM" id="MobiDB-lite"/>
    </source>
</evidence>
<feature type="region of interest" description="Disordered" evidence="1">
    <location>
        <begin position="14"/>
        <end position="35"/>
    </location>
</feature>
<dbReference type="RefSeq" id="WP_095960498.1">
    <property type="nucleotide sequence ID" value="NZ_CP022203.1"/>
</dbReference>
<gene>
    <name evidence="2" type="ORF">MYMAC_005875</name>
</gene>